<keyword evidence="1" id="KW-0175">Coiled coil</keyword>
<feature type="non-terminal residue" evidence="2">
    <location>
        <position position="1"/>
    </location>
</feature>
<dbReference type="EMBL" id="BKCJ011799158">
    <property type="protein sequence ID" value="GFD53841.1"/>
    <property type="molecule type" value="Genomic_DNA"/>
</dbReference>
<dbReference type="AlphaFoldDB" id="A0A699XAJ4"/>
<proteinExistence type="predicted"/>
<gene>
    <name evidence="2" type="ORF">Tci_925810</name>
</gene>
<protein>
    <submittedName>
        <fullName evidence="2">Uncharacterized protein</fullName>
    </submittedName>
</protein>
<sequence>VLPELEDQGFRALLDAVRTQGVAYAAHEQAVQLAHYQPGETGYFSYVHQPLRVAPGQPAAIACVAIEVTAQVVARQQVQRLNEELAAINGELLASNEEL</sequence>
<evidence type="ECO:0000313" key="2">
    <source>
        <dbReference type="EMBL" id="GFD53841.1"/>
    </source>
</evidence>
<dbReference type="Gene3D" id="3.30.450.20">
    <property type="entry name" value="PAS domain"/>
    <property type="match status" value="1"/>
</dbReference>
<reference evidence="2" key="1">
    <citation type="journal article" date="2019" name="Sci. Rep.">
        <title>Draft genome of Tanacetum cinerariifolium, the natural source of mosquito coil.</title>
        <authorList>
            <person name="Yamashiro T."/>
            <person name="Shiraishi A."/>
            <person name="Satake H."/>
            <person name="Nakayama K."/>
        </authorList>
    </citation>
    <scope>NUCLEOTIDE SEQUENCE</scope>
</reference>
<organism evidence="2">
    <name type="scientific">Tanacetum cinerariifolium</name>
    <name type="common">Dalmatian daisy</name>
    <name type="synonym">Chrysanthemum cinerariifolium</name>
    <dbReference type="NCBI Taxonomy" id="118510"/>
    <lineage>
        <taxon>Eukaryota</taxon>
        <taxon>Viridiplantae</taxon>
        <taxon>Streptophyta</taxon>
        <taxon>Embryophyta</taxon>
        <taxon>Tracheophyta</taxon>
        <taxon>Spermatophyta</taxon>
        <taxon>Magnoliopsida</taxon>
        <taxon>eudicotyledons</taxon>
        <taxon>Gunneridae</taxon>
        <taxon>Pentapetalae</taxon>
        <taxon>asterids</taxon>
        <taxon>campanulids</taxon>
        <taxon>Asterales</taxon>
        <taxon>Asteraceae</taxon>
        <taxon>Asteroideae</taxon>
        <taxon>Anthemideae</taxon>
        <taxon>Anthemidinae</taxon>
        <taxon>Tanacetum</taxon>
    </lineage>
</organism>
<comment type="caution">
    <text evidence="2">The sequence shown here is derived from an EMBL/GenBank/DDBJ whole genome shotgun (WGS) entry which is preliminary data.</text>
</comment>
<evidence type="ECO:0000256" key="1">
    <source>
        <dbReference type="SAM" id="Coils"/>
    </source>
</evidence>
<accession>A0A699XAJ4</accession>
<feature type="coiled-coil region" evidence="1">
    <location>
        <begin position="71"/>
        <end position="98"/>
    </location>
</feature>
<name>A0A699XAJ4_TANCI</name>
<feature type="non-terminal residue" evidence="2">
    <location>
        <position position="99"/>
    </location>
</feature>